<protein>
    <submittedName>
        <fullName evidence="1">Serine/threonine protein kinase PrkC, regulator of stationary phase</fullName>
    </submittedName>
</protein>
<name>A0A5P8W6M9_9NOSO</name>
<dbReference type="GO" id="GO:0004674">
    <property type="term" value="F:protein serine/threonine kinase activity"/>
    <property type="evidence" value="ECO:0007669"/>
    <property type="project" value="UniProtKB-KW"/>
</dbReference>
<evidence type="ECO:0000313" key="2">
    <source>
        <dbReference type="Proteomes" id="UP000326678"/>
    </source>
</evidence>
<keyword evidence="2" id="KW-1185">Reference proteome</keyword>
<organism evidence="1 2">
    <name type="scientific">Nostoc sphaeroides CCNUC1</name>
    <dbReference type="NCBI Taxonomy" id="2653204"/>
    <lineage>
        <taxon>Bacteria</taxon>
        <taxon>Bacillati</taxon>
        <taxon>Cyanobacteriota</taxon>
        <taxon>Cyanophyceae</taxon>
        <taxon>Nostocales</taxon>
        <taxon>Nostocaceae</taxon>
        <taxon>Nostoc</taxon>
    </lineage>
</organism>
<dbReference type="KEGG" id="nsh:GXM_05653"/>
<keyword evidence="1" id="KW-0808">Transferase</keyword>
<sequence>MGRSFKKIKSNPNRITIKTSLENEGVKIALAKPAVPFGKQATRSVSQRRHR</sequence>
<keyword evidence="1" id="KW-0418">Kinase</keyword>
<gene>
    <name evidence="1" type="ORF">GXM_05653</name>
</gene>
<accession>A0A5P8W6M9</accession>
<keyword evidence="1" id="KW-0723">Serine/threonine-protein kinase</keyword>
<proteinExistence type="predicted"/>
<dbReference type="Proteomes" id="UP000326678">
    <property type="component" value="Chromosome Gxm1"/>
</dbReference>
<evidence type="ECO:0000313" key="1">
    <source>
        <dbReference type="EMBL" id="QFS48161.1"/>
    </source>
</evidence>
<dbReference type="AlphaFoldDB" id="A0A5P8W6M9"/>
<dbReference type="EMBL" id="CP045226">
    <property type="protein sequence ID" value="QFS48161.1"/>
    <property type="molecule type" value="Genomic_DNA"/>
</dbReference>
<reference evidence="1 2" key="1">
    <citation type="submission" date="2019-10" db="EMBL/GenBank/DDBJ databases">
        <title>Genomic and transcriptomic insights into the perfect genentic adaptation of a filamentous nitrogen-fixing cyanobacterium to rice fields.</title>
        <authorList>
            <person name="Chen Z."/>
        </authorList>
    </citation>
    <scope>NUCLEOTIDE SEQUENCE [LARGE SCALE GENOMIC DNA]</scope>
    <source>
        <strain evidence="1">CCNUC1</strain>
    </source>
</reference>